<dbReference type="InterPro" id="IPR021533">
    <property type="entry name" value="PepSY-like"/>
</dbReference>
<dbReference type="PROSITE" id="PS51257">
    <property type="entry name" value="PROKAR_LIPOPROTEIN"/>
    <property type="match status" value="1"/>
</dbReference>
<dbReference type="RefSeq" id="WP_194183082.1">
    <property type="nucleotide sequence ID" value="NZ_JADGIK010000005.1"/>
</dbReference>
<accession>A0A8J7KDN7</accession>
<dbReference type="SUPFAM" id="SSF160574">
    <property type="entry name" value="BT0923-like"/>
    <property type="match status" value="1"/>
</dbReference>
<proteinExistence type="predicted"/>
<reference evidence="3" key="1">
    <citation type="submission" date="2020-10" db="EMBL/GenBank/DDBJ databases">
        <authorList>
            <person name="Lu T."/>
            <person name="Wang Q."/>
            <person name="Han X."/>
        </authorList>
    </citation>
    <scope>NUCLEOTIDE SEQUENCE</scope>
    <source>
        <strain evidence="3">WQ 117</strain>
    </source>
</reference>
<dbReference type="Pfam" id="PF11396">
    <property type="entry name" value="PepSY_like"/>
    <property type="match status" value="2"/>
</dbReference>
<name>A0A8J7KDN7_9FLAO</name>
<sequence length="170" mass="19041">MKKILLSAIVLSSFAMLSCQSKTETKQTYTEIEDNGQQKVETVDTDETIVQNTDLPNEAQNFIKNNFGSETIQTVLKEANISGDEYKVQLGNGIKLEFDANGQWKDVKAEVANQSVGALFLPQVTRDYLTQNYPNIGIKSVERDTKGIDIDLLNNIDLKFDTNGNFLRID</sequence>
<evidence type="ECO:0000256" key="1">
    <source>
        <dbReference type="SAM" id="SignalP"/>
    </source>
</evidence>
<dbReference type="Gene3D" id="3.40.1420.30">
    <property type="match status" value="1"/>
</dbReference>
<protein>
    <submittedName>
        <fullName evidence="3">PepSY-like domain-containing protein</fullName>
    </submittedName>
</protein>
<keyword evidence="4" id="KW-1185">Reference proteome</keyword>
<feature type="domain" description="Putative beta-lactamase-inhibitor-like PepSY-like" evidence="2">
    <location>
        <begin position="85"/>
        <end position="167"/>
    </location>
</feature>
<evidence type="ECO:0000259" key="2">
    <source>
        <dbReference type="Pfam" id="PF11396"/>
    </source>
</evidence>
<dbReference type="EMBL" id="JADGIK010000005">
    <property type="protein sequence ID" value="MBF0597541.1"/>
    <property type="molecule type" value="Genomic_DNA"/>
</dbReference>
<comment type="caution">
    <text evidence="3">The sequence shown here is derived from an EMBL/GenBank/DDBJ whole genome shotgun (WGS) entry which is preliminary data.</text>
</comment>
<feature type="domain" description="Putative beta-lactamase-inhibitor-like PepSY-like" evidence="2">
    <location>
        <begin position="35"/>
        <end position="78"/>
    </location>
</feature>
<feature type="signal peptide" evidence="1">
    <location>
        <begin position="1"/>
        <end position="21"/>
    </location>
</feature>
<dbReference type="Proteomes" id="UP000608754">
    <property type="component" value="Unassembled WGS sequence"/>
</dbReference>
<dbReference type="AlphaFoldDB" id="A0A8J7KDN7"/>
<evidence type="ECO:0000313" key="3">
    <source>
        <dbReference type="EMBL" id="MBF0597541.1"/>
    </source>
</evidence>
<evidence type="ECO:0000313" key="4">
    <source>
        <dbReference type="Proteomes" id="UP000608754"/>
    </source>
</evidence>
<gene>
    <name evidence="3" type="ORF">IM532_08785</name>
</gene>
<organism evidence="3 4">
    <name type="scientific">Faecalibacter rhinopitheci</name>
    <dbReference type="NCBI Taxonomy" id="2779678"/>
    <lineage>
        <taxon>Bacteria</taxon>
        <taxon>Pseudomonadati</taxon>
        <taxon>Bacteroidota</taxon>
        <taxon>Flavobacteriia</taxon>
        <taxon>Flavobacteriales</taxon>
        <taxon>Weeksellaceae</taxon>
        <taxon>Faecalibacter</taxon>
    </lineage>
</organism>
<keyword evidence="1" id="KW-0732">Signal</keyword>
<feature type="chain" id="PRO_5035282188" evidence="1">
    <location>
        <begin position="22"/>
        <end position="170"/>
    </location>
</feature>